<dbReference type="EMBL" id="FOLB01000001">
    <property type="protein sequence ID" value="SFB69976.1"/>
    <property type="molecule type" value="Genomic_DNA"/>
</dbReference>
<name>A0A1I1D6L0_9ACTN</name>
<keyword evidence="3" id="KW-1185">Reference proteome</keyword>
<gene>
    <name evidence="2" type="ORF">SAMN04487968_10121</name>
</gene>
<dbReference type="PANTHER" id="PTHR41771">
    <property type="entry name" value="MEMBRANE PROTEIN-RELATED"/>
    <property type="match status" value="1"/>
</dbReference>
<reference evidence="2 3" key="1">
    <citation type="submission" date="2016-10" db="EMBL/GenBank/DDBJ databases">
        <authorList>
            <person name="de Groot N.N."/>
        </authorList>
    </citation>
    <scope>NUCLEOTIDE SEQUENCE [LARGE SCALE GENOMIC DNA]</scope>
    <source>
        <strain evidence="2 3">CGMCC 1.7056</strain>
    </source>
</reference>
<evidence type="ECO:0000256" key="1">
    <source>
        <dbReference type="SAM" id="Phobius"/>
    </source>
</evidence>
<dbReference type="Proteomes" id="UP000198832">
    <property type="component" value="Unassembled WGS sequence"/>
</dbReference>
<protein>
    <submittedName>
        <fullName evidence="2">YibE/F-like protein</fullName>
    </submittedName>
</protein>
<feature type="transmembrane region" description="Helical" evidence="1">
    <location>
        <begin position="294"/>
        <end position="319"/>
    </location>
</feature>
<proteinExistence type="predicted"/>
<organism evidence="2 3">
    <name type="scientific">Nocardioides terrae</name>
    <dbReference type="NCBI Taxonomy" id="574651"/>
    <lineage>
        <taxon>Bacteria</taxon>
        <taxon>Bacillati</taxon>
        <taxon>Actinomycetota</taxon>
        <taxon>Actinomycetes</taxon>
        <taxon>Propionibacteriales</taxon>
        <taxon>Nocardioidaceae</taxon>
        <taxon>Nocardioides</taxon>
    </lineage>
</organism>
<feature type="transmembrane region" description="Helical" evidence="1">
    <location>
        <begin position="142"/>
        <end position="161"/>
    </location>
</feature>
<evidence type="ECO:0000313" key="2">
    <source>
        <dbReference type="EMBL" id="SFB69976.1"/>
    </source>
</evidence>
<dbReference type="AlphaFoldDB" id="A0A1I1D6L0"/>
<dbReference type="InterPro" id="IPR012507">
    <property type="entry name" value="YibE_F"/>
</dbReference>
<keyword evidence="1" id="KW-1133">Transmembrane helix</keyword>
<evidence type="ECO:0000313" key="3">
    <source>
        <dbReference type="Proteomes" id="UP000198832"/>
    </source>
</evidence>
<dbReference type="Pfam" id="PF07907">
    <property type="entry name" value="YibE_F"/>
    <property type="match status" value="1"/>
</dbReference>
<feature type="transmembrane region" description="Helical" evidence="1">
    <location>
        <begin position="235"/>
        <end position="256"/>
    </location>
</feature>
<dbReference type="STRING" id="574651.SAMN04487968_10121"/>
<sequence>MVAVLALVGVAHWWPDADRVDKLKGSMAFSSEGTTYETASVTKVEPRCTQAVGGSDGCGRLHGRLDEGPERGTAVTVDVPPEVADLGLTTGSRIQLLRQPAAGGQPAAYSYFGIQRDRPLWLLAAMFALVVVAVARLRGLMALVGLVVAAGVVGVFMLPAVLSGHPVVPVAIVAAVVIMYVVLYTTHGLSLRTSVALGGTLAGVGLTALAAWYSVGGARLTGVIDEAGATLVTQVPALSLQRVLIASVVIAGLGALNDVTITQASATWELRAAAPQMGRVELFRSSMRIGRDHVASTIYTLAFAYVGSALVLLLAVQLYDRPLLDLLGTEEIASEIVRSLAGGIGLVLAMPITTALATAVVPGPRPAP</sequence>
<feature type="transmembrane region" description="Helical" evidence="1">
    <location>
        <begin position="195"/>
        <end position="215"/>
    </location>
</feature>
<accession>A0A1I1D6L0</accession>
<feature type="transmembrane region" description="Helical" evidence="1">
    <location>
        <begin position="119"/>
        <end position="135"/>
    </location>
</feature>
<feature type="transmembrane region" description="Helical" evidence="1">
    <location>
        <begin position="167"/>
        <end position="183"/>
    </location>
</feature>
<feature type="transmembrane region" description="Helical" evidence="1">
    <location>
        <begin position="339"/>
        <end position="361"/>
    </location>
</feature>
<dbReference type="PANTHER" id="PTHR41771:SF1">
    <property type="entry name" value="MEMBRANE PROTEIN"/>
    <property type="match status" value="1"/>
</dbReference>
<keyword evidence="1" id="KW-0812">Transmembrane</keyword>
<keyword evidence="1" id="KW-0472">Membrane</keyword>